<accession>A0A177NHQ8</accession>
<evidence type="ECO:0000313" key="1">
    <source>
        <dbReference type="EMBL" id="OAI17646.1"/>
    </source>
</evidence>
<name>A0A177NHQ8_9GAMM</name>
<protein>
    <recommendedName>
        <fullName evidence="3">NolW-like domain-containing protein</fullName>
    </recommendedName>
</protein>
<dbReference type="RefSeq" id="WP_066979954.1">
    <property type="nucleotide sequence ID" value="NZ_LUUI01000087.1"/>
</dbReference>
<sequence>MANTVMEVIPLHNRPAEEIQPLLMPLLEDGDIINSIGFNLIVKTSPERLENFRSLIEKLDTRRHNLTISVLQNSHKTAEQLNAEAAILIAPPAIRMQGMVADTRNVGRQNTAHQIRTLEGQAAHIQTGQQRPIENVTVYDSGYGYPGVVSNQQLQESSSGFAAIPHLINQDEVVIDLAPWSDQFLNNGGLATQSIDTSVRTRLGEWVEIGGTVNQQQSNNQGYTGLNHTTQNQNLRIMLKVELAD</sequence>
<evidence type="ECO:0008006" key="3">
    <source>
        <dbReference type="Google" id="ProtNLM"/>
    </source>
</evidence>
<dbReference type="OrthoDB" id="5608150at2"/>
<evidence type="ECO:0000313" key="2">
    <source>
        <dbReference type="Proteomes" id="UP000078476"/>
    </source>
</evidence>
<organism evidence="1 2">
    <name type="scientific">Methylomonas lenta</name>
    <dbReference type="NCBI Taxonomy" id="980561"/>
    <lineage>
        <taxon>Bacteria</taxon>
        <taxon>Pseudomonadati</taxon>
        <taxon>Pseudomonadota</taxon>
        <taxon>Gammaproteobacteria</taxon>
        <taxon>Methylococcales</taxon>
        <taxon>Methylococcaceae</taxon>
        <taxon>Methylomonas</taxon>
    </lineage>
</organism>
<keyword evidence="2" id="KW-1185">Reference proteome</keyword>
<dbReference type="EMBL" id="LUUI01000087">
    <property type="protein sequence ID" value="OAI17646.1"/>
    <property type="molecule type" value="Genomic_DNA"/>
</dbReference>
<dbReference type="InterPro" id="IPR038591">
    <property type="entry name" value="NolW-like_sf"/>
</dbReference>
<dbReference type="Proteomes" id="UP000078476">
    <property type="component" value="Unassembled WGS sequence"/>
</dbReference>
<gene>
    <name evidence="1" type="ORF">A1359_05875</name>
</gene>
<reference evidence="1 2" key="1">
    <citation type="submission" date="2016-03" db="EMBL/GenBank/DDBJ databases">
        <authorList>
            <person name="Ploux O."/>
        </authorList>
    </citation>
    <scope>NUCLEOTIDE SEQUENCE [LARGE SCALE GENOMIC DNA]</scope>
    <source>
        <strain evidence="1 2">R-45370</strain>
    </source>
</reference>
<dbReference type="Gene3D" id="3.30.1370.120">
    <property type="match status" value="1"/>
</dbReference>
<comment type="caution">
    <text evidence="1">The sequence shown here is derived from an EMBL/GenBank/DDBJ whole genome shotgun (WGS) entry which is preliminary data.</text>
</comment>
<proteinExistence type="predicted"/>
<dbReference type="AlphaFoldDB" id="A0A177NHQ8"/>
<dbReference type="STRING" id="980561.A1359_05875"/>